<sequence>MDNFNLHKVLLGSIDAGAKCHIIIGLPTKKLWGRSDVNWLSAESVGNSEGLFFVWCTKYFSIKHPATNRRFILIMGKIQGLNGNYEIGNIYAPNDEGERSAFWEELLLALRAWDVTWCIEGDFNAIKCIEERTSCTSIDKSMPDFSNFIEESGLMDIPMIKGLLHLVQLSGQCNLYFTFARCKANFIGKTIFQGREIENPNNIREPIANHYENFYGFKVVWKLKELYCGLYKLTEHSIASLEVSFSEFKIWEAINSCEDNKAPGPDEINFCFLKKQWNTIKEEMMKFVVDFQRTNVMNKRVNATFIMLILKCDSPSTPNDYRPISLVKCLYKIISKALTLQLWKVIDEGFLDKVMRLMGFENKWCTWINGCISTAMVSILVNSAFMYGVVNNQLIKGVAIGTAWADMINCKVGKIPSTYLGLFFGAISSSVSVW</sequence>
<dbReference type="InterPro" id="IPR036691">
    <property type="entry name" value="Endo/exonu/phosph_ase_sf"/>
</dbReference>
<reference evidence="1 2" key="1">
    <citation type="journal article" date="2013" name="Genome Biol.">
        <title>The genome sequence of the most widely cultivated cacao type and its use to identify candidate genes regulating pod color.</title>
        <authorList>
            <person name="Motamayor J.C."/>
            <person name="Mockaitis K."/>
            <person name="Schmutz J."/>
            <person name="Haiminen N."/>
            <person name="Iii D.L."/>
            <person name="Cornejo O."/>
            <person name="Findley S.D."/>
            <person name="Zheng P."/>
            <person name="Utro F."/>
            <person name="Royaert S."/>
            <person name="Saski C."/>
            <person name="Jenkins J."/>
            <person name="Podicheti R."/>
            <person name="Zhao M."/>
            <person name="Scheffler B.E."/>
            <person name="Stack J.C."/>
            <person name="Feltus F.A."/>
            <person name="Mustiga G.M."/>
            <person name="Amores F."/>
            <person name="Phillips W."/>
            <person name="Marelli J.P."/>
            <person name="May G.D."/>
            <person name="Shapiro H."/>
            <person name="Ma J."/>
            <person name="Bustamante C.D."/>
            <person name="Schnell R.J."/>
            <person name="Main D."/>
            <person name="Gilbert D."/>
            <person name="Parida L."/>
            <person name="Kuhn D.N."/>
        </authorList>
    </citation>
    <scope>NUCLEOTIDE SEQUENCE [LARGE SCALE GENOMIC DNA]</scope>
    <source>
        <strain evidence="2">cv. Matina 1-6</strain>
    </source>
</reference>
<organism evidence="1 2">
    <name type="scientific">Theobroma cacao</name>
    <name type="common">Cacao</name>
    <name type="synonym">Cocoa</name>
    <dbReference type="NCBI Taxonomy" id="3641"/>
    <lineage>
        <taxon>Eukaryota</taxon>
        <taxon>Viridiplantae</taxon>
        <taxon>Streptophyta</taxon>
        <taxon>Embryophyta</taxon>
        <taxon>Tracheophyta</taxon>
        <taxon>Spermatophyta</taxon>
        <taxon>Magnoliopsida</taxon>
        <taxon>eudicotyledons</taxon>
        <taxon>Gunneridae</taxon>
        <taxon>Pentapetalae</taxon>
        <taxon>rosids</taxon>
        <taxon>malvids</taxon>
        <taxon>Malvales</taxon>
        <taxon>Malvaceae</taxon>
        <taxon>Byttnerioideae</taxon>
        <taxon>Theobroma</taxon>
    </lineage>
</organism>
<dbReference type="SUPFAM" id="SSF56219">
    <property type="entry name" value="DNase I-like"/>
    <property type="match status" value="1"/>
</dbReference>
<name>A0A061EW11_THECC</name>
<proteinExistence type="predicted"/>
<dbReference type="Gene3D" id="3.60.10.10">
    <property type="entry name" value="Endonuclease/exonuclease/phosphatase"/>
    <property type="match status" value="1"/>
</dbReference>
<dbReference type="PANTHER" id="PTHR46890:SF50">
    <property type="entry name" value="RNA-DIRECTED DNA POLYMERASE, EUKARYOTA, REVERSE TRANSCRIPTASE ZINC-BINDING DOMAIN PROTEIN-RELATED"/>
    <property type="match status" value="1"/>
</dbReference>
<accession>A0A061EW11</accession>
<evidence type="ECO:0000313" key="2">
    <source>
        <dbReference type="Proteomes" id="UP000026915"/>
    </source>
</evidence>
<dbReference type="InParanoid" id="A0A061EW11"/>
<gene>
    <name evidence="1" type="ORF">TCM_024668</name>
</gene>
<dbReference type="HOGENOM" id="CLU_632252_0_0_1"/>
<keyword evidence="2" id="KW-1185">Reference proteome</keyword>
<evidence type="ECO:0000313" key="1">
    <source>
        <dbReference type="EMBL" id="EOY09255.1"/>
    </source>
</evidence>
<dbReference type="Gramene" id="EOY09255">
    <property type="protein sequence ID" value="EOY09255"/>
    <property type="gene ID" value="TCM_024668"/>
</dbReference>
<dbReference type="eggNOG" id="KOG1075">
    <property type="taxonomic scope" value="Eukaryota"/>
</dbReference>
<dbReference type="Proteomes" id="UP000026915">
    <property type="component" value="Chromosome 5"/>
</dbReference>
<dbReference type="AlphaFoldDB" id="A0A061EW11"/>
<dbReference type="InterPro" id="IPR052343">
    <property type="entry name" value="Retrotransposon-Effector_Assoc"/>
</dbReference>
<evidence type="ECO:0008006" key="3">
    <source>
        <dbReference type="Google" id="ProtNLM"/>
    </source>
</evidence>
<dbReference type="PANTHER" id="PTHR46890">
    <property type="entry name" value="NON-LTR RETROLELEMENT REVERSE TRANSCRIPTASE-LIKE PROTEIN-RELATED"/>
    <property type="match status" value="1"/>
</dbReference>
<dbReference type="EMBL" id="CM001883">
    <property type="protein sequence ID" value="EOY09255.1"/>
    <property type="molecule type" value="Genomic_DNA"/>
</dbReference>
<protein>
    <recommendedName>
        <fullName evidence="3">Reverse transcriptase zinc-binding domain-containing protein</fullName>
    </recommendedName>
</protein>